<reference evidence="2" key="1">
    <citation type="journal article" date="2022" name="Mol. Ecol. Resour.">
        <title>The genomes of chicory, endive, great burdock and yacon provide insights into Asteraceae palaeo-polyploidization history and plant inulin production.</title>
        <authorList>
            <person name="Fan W."/>
            <person name="Wang S."/>
            <person name="Wang H."/>
            <person name="Wang A."/>
            <person name="Jiang F."/>
            <person name="Liu H."/>
            <person name="Zhao H."/>
            <person name="Xu D."/>
            <person name="Zhang Y."/>
        </authorList>
    </citation>
    <scope>NUCLEOTIDE SEQUENCE [LARGE SCALE GENOMIC DNA]</scope>
    <source>
        <strain evidence="2">cv. Yunnan</strain>
    </source>
</reference>
<reference evidence="1 2" key="2">
    <citation type="journal article" date="2022" name="Mol. Ecol. Resour.">
        <title>The genomes of chicory, endive, great burdock and yacon provide insights into Asteraceae paleo-polyploidization history and plant inulin production.</title>
        <authorList>
            <person name="Fan W."/>
            <person name="Wang S."/>
            <person name="Wang H."/>
            <person name="Wang A."/>
            <person name="Jiang F."/>
            <person name="Liu H."/>
            <person name="Zhao H."/>
            <person name="Xu D."/>
            <person name="Zhang Y."/>
        </authorList>
    </citation>
    <scope>NUCLEOTIDE SEQUENCE [LARGE SCALE GENOMIC DNA]</scope>
    <source>
        <strain evidence="2">cv. Yunnan</strain>
        <tissue evidence="1">Leaves</tissue>
    </source>
</reference>
<evidence type="ECO:0000313" key="2">
    <source>
        <dbReference type="Proteomes" id="UP001056120"/>
    </source>
</evidence>
<dbReference type="Proteomes" id="UP001056120">
    <property type="component" value="Linkage Group LG12"/>
</dbReference>
<comment type="caution">
    <text evidence="1">The sequence shown here is derived from an EMBL/GenBank/DDBJ whole genome shotgun (WGS) entry which is preliminary data.</text>
</comment>
<gene>
    <name evidence="1" type="ORF">L1987_38648</name>
</gene>
<evidence type="ECO:0000313" key="1">
    <source>
        <dbReference type="EMBL" id="KAI3795987.1"/>
    </source>
</evidence>
<organism evidence="1 2">
    <name type="scientific">Smallanthus sonchifolius</name>
    <dbReference type="NCBI Taxonomy" id="185202"/>
    <lineage>
        <taxon>Eukaryota</taxon>
        <taxon>Viridiplantae</taxon>
        <taxon>Streptophyta</taxon>
        <taxon>Embryophyta</taxon>
        <taxon>Tracheophyta</taxon>
        <taxon>Spermatophyta</taxon>
        <taxon>Magnoliopsida</taxon>
        <taxon>eudicotyledons</taxon>
        <taxon>Gunneridae</taxon>
        <taxon>Pentapetalae</taxon>
        <taxon>asterids</taxon>
        <taxon>campanulids</taxon>
        <taxon>Asterales</taxon>
        <taxon>Asteraceae</taxon>
        <taxon>Asteroideae</taxon>
        <taxon>Heliantheae alliance</taxon>
        <taxon>Millerieae</taxon>
        <taxon>Smallanthus</taxon>
    </lineage>
</organism>
<accession>A0ACB9HMB4</accession>
<sequence>MQKVAHYVGLLSDSHSFETNDYDNSLGLLQNGSQAAKNLNYSSRTMSKVGNSGKTVEVDPMENDNCLTQLFLDGFPVQFEDFFVTSIGKIDPQFSFHNASQIWPVGYKSIWHDRLTGSAFVCNVLKNGDCGLKFKVNRYPCTKLSMPNAATVIYKPKCAPPDQSSCSTTKSQPMASNNFINGDLIGEFSVEGRSPSSAWQMVLETLLFACRQSFQDLKFLSFCCNHSVETEHFYCSYGVDSLDKFRYLTGQTNSIPSLMLTVDQLDFSCVVLRRWLQLDRFGLDAEFVQELIEQLPKAFTCSEYKSLDARCQNSVSHTVGSGFFTVLRKYHSQPMVSDTITENEKRRDLPGNAIASNLPPSLIGNFLQAYEFFLRFHSVLGQGIPLSRQNLEHELLNPWVDGLNFSITPDTKVSDDNFVEGPKEAEFGFQSQLSNFHMAMVKMLVEDMLSKIVINDPFNAMESKSRKGRKKNMEVKVNFNGQKSKIGIFPINEITWPELARRYILVFLSMDDNFEDLEVTGHEFNEIFYCLNGNGGPLCGYLTGMTAIEADAVVLAEASKKVFFSVKSKTFDFIIDKKDLNINDSAIEKKRTDNRCPGWIKVLEPIRKQPTNVGAKIRNRVKKSLEKGPPEWATEMLLKSISKNVYKGNAAGPTKKIVVEVLEKVRNENPHTKKKAKESRIIRTISDVIIKRFRMVLRVVAAQDENKFFFNLMAESFLKLNEFDDVGNLEMVSRPLDFRTIDLRLDAGSYGDSHESFIEDVREVLQNLRIKYRNKLKYIEWIEKVSKEIEELYEQEVLTLVNKMVKYGNGATSLCGETRKDLNMMIAETISTALFVAPWEVGICKICEKDENDHILLLCDRCDESIIHIV</sequence>
<name>A0ACB9HMB4_9ASTR</name>
<proteinExistence type="predicted"/>
<dbReference type="EMBL" id="CM042029">
    <property type="protein sequence ID" value="KAI3795987.1"/>
    <property type="molecule type" value="Genomic_DNA"/>
</dbReference>
<keyword evidence="2" id="KW-1185">Reference proteome</keyword>
<protein>
    <submittedName>
        <fullName evidence="1">Uncharacterized protein</fullName>
    </submittedName>
</protein>